<feature type="signal peptide" evidence="1">
    <location>
        <begin position="1"/>
        <end position="30"/>
    </location>
</feature>
<evidence type="ECO:0000256" key="1">
    <source>
        <dbReference type="SAM" id="SignalP"/>
    </source>
</evidence>
<organism evidence="2 3">
    <name type="scientific">Tatumella morbirosei</name>
    <dbReference type="NCBI Taxonomy" id="642227"/>
    <lineage>
        <taxon>Bacteria</taxon>
        <taxon>Pseudomonadati</taxon>
        <taxon>Pseudomonadota</taxon>
        <taxon>Gammaproteobacteria</taxon>
        <taxon>Enterobacterales</taxon>
        <taxon>Erwiniaceae</taxon>
        <taxon>Tatumella</taxon>
    </lineage>
</organism>
<dbReference type="PANTHER" id="PTHR30451">
    <property type="entry name" value="OUTER MEMBRANE USHER PROTEIN"/>
    <property type="match status" value="1"/>
</dbReference>
<comment type="caution">
    <text evidence="2">The sequence shown here is derived from an EMBL/GenBank/DDBJ whole genome shotgun (WGS) entry which is preliminary data.</text>
</comment>
<name>A0A095UGH6_9GAMM</name>
<dbReference type="GO" id="GO:0009297">
    <property type="term" value="P:pilus assembly"/>
    <property type="evidence" value="ECO:0007669"/>
    <property type="project" value="InterPro"/>
</dbReference>
<dbReference type="GO" id="GO:0009279">
    <property type="term" value="C:cell outer membrane"/>
    <property type="evidence" value="ECO:0007669"/>
    <property type="project" value="TreeGrafter"/>
</dbReference>
<dbReference type="Gene3D" id="2.60.40.2610">
    <property type="entry name" value="Outer membrane usher protein FimD, plug domain"/>
    <property type="match status" value="1"/>
</dbReference>
<dbReference type="InterPro" id="IPR000015">
    <property type="entry name" value="Fimb_usher"/>
</dbReference>
<dbReference type="eggNOG" id="COG3188">
    <property type="taxonomic scope" value="Bacteria"/>
</dbReference>
<accession>A0A095UGH6</accession>
<dbReference type="GO" id="GO:0015473">
    <property type="term" value="F:fimbrial usher porin activity"/>
    <property type="evidence" value="ECO:0007669"/>
    <property type="project" value="InterPro"/>
</dbReference>
<keyword evidence="1" id="KW-0732">Signal</keyword>
<dbReference type="AlphaFoldDB" id="A0A095UGH6"/>
<dbReference type="InterPro" id="IPR043142">
    <property type="entry name" value="PapC-like_C_sf"/>
</dbReference>
<feature type="chain" id="PRO_5001911239" evidence="1">
    <location>
        <begin position="31"/>
        <end position="783"/>
    </location>
</feature>
<dbReference type="Pfam" id="PF00577">
    <property type="entry name" value="Usher"/>
    <property type="match status" value="1"/>
</dbReference>
<sequence>MIQQQKQYRSLLNNSFILCTALIISSNSFAAADEMLYLTITINGSAVNGLFQVRKREQHFIISREDASKLHLNLQRMESGKENIDFSSQPGLTVNYDPLKQVLDIQADKRWLGGDQQLKSSRHSGFTSASQLSPAVHGIALNYDLYASHQLNDEAVTAYTELRSFGIGPSNFSSSFNSRAEQLRGQSDNSTQRLMTSWSYQNPDKLMSLTLGDSYTGAQSWTNSVRFAGLSLSHNYSLQPDFNTSSQDILSDTAALPSTVDLYVQGIKQSSQRVTPGQFTLNTSPFFTGSSTAQVVITDINGQQRVINLNLYGSNQLLSRGLDTWSLNAGWVRENYSYRSFSYDPDFMLVGNWRSGVSDRFTFEGHTEQSQPLQDAGAGFNYLLSPEIGILHSDVSVSRHESETGKQWGIGWQWVNQRFNASATETRRDSQFRDMSVLSEGTLATRSDNAFVSWSFDNIGTVGMSWINLQYPGTHQQYAGLSWFRTFTHRINISTSITQSLSESRDKTVYINLTLPLSDRQYIAVQHSQQSGTVYNQLSWSREIDSNKPDWGANLSIQNGTNPNKHADYRQRTRWSDLELGYNQYNHQDSYYASMSGALGFFMGHLYATRELGDAFAIVDTAGVPDIPVYLQHRPAGKTDGSGTLFINNLDPYFRNNISIDVLSLPEDYRALYTEQQVIPKSGGGAVAAFSIYRTHALMITGKLDNGSVLPFAADVVVVDAGGNNVTKGTTHTVVGYEGNIYLEDPPAGGEIIVHGPQGDCRIALPAKLPAEKQVIQMESVCH</sequence>
<proteinExistence type="predicted"/>
<protein>
    <submittedName>
        <fullName evidence="2">Usher protein</fullName>
    </submittedName>
</protein>
<dbReference type="Proteomes" id="UP000029577">
    <property type="component" value="Unassembled WGS sequence"/>
</dbReference>
<dbReference type="EMBL" id="JPKR02000002">
    <property type="protein sequence ID" value="KGD73548.1"/>
    <property type="molecule type" value="Genomic_DNA"/>
</dbReference>
<evidence type="ECO:0000313" key="2">
    <source>
        <dbReference type="EMBL" id="KGD73548.1"/>
    </source>
</evidence>
<dbReference type="STRING" id="642227.HA49_09810"/>
<gene>
    <name evidence="2" type="ORF">HA49_09810</name>
</gene>
<keyword evidence="3" id="KW-1185">Reference proteome</keyword>
<dbReference type="Gene3D" id="2.60.40.2070">
    <property type="match status" value="1"/>
</dbReference>
<evidence type="ECO:0000313" key="3">
    <source>
        <dbReference type="Proteomes" id="UP000029577"/>
    </source>
</evidence>
<reference evidence="2" key="1">
    <citation type="submission" date="2014-12" db="EMBL/GenBank/DDBJ databases">
        <title>The draft genome of the Tatumella morbirosei type strain, LMG23360T isolated from pineapple rot.</title>
        <authorList>
            <person name="Smits T.H."/>
            <person name="Palmer M."/>
            <person name="Venter S.N."/>
            <person name="Duffy B."/>
            <person name="Steenkamp E.T."/>
            <person name="Chan W.Y."/>
            <person name="Coutinho T.A."/>
            <person name="Coetzee M.P."/>
            <person name="De Maayer P."/>
        </authorList>
    </citation>
    <scope>NUCLEOTIDE SEQUENCE [LARGE SCALE GENOMIC DNA]</scope>
    <source>
        <strain evidence="2">LMG 23360</strain>
    </source>
</reference>
<dbReference type="PANTHER" id="PTHR30451:SF5">
    <property type="entry name" value="SLR0019 PROTEIN"/>
    <property type="match status" value="1"/>
</dbReference>
<dbReference type="Gene3D" id="2.60.40.3110">
    <property type="match status" value="1"/>
</dbReference>
<dbReference type="InterPro" id="IPR042186">
    <property type="entry name" value="FimD_plug_dom"/>
</dbReference>